<keyword evidence="10 11" id="KW-0472">Membrane</keyword>
<sequence>MGGSFTKSLGAFALFAAAYVALVFLAPDEYYQLMLTLVLVWAIMGISWNTLSGYSGLISFGHASFFGLGAYTVVLLQVYYGLTPWLGIPLAGFVGALAGVVIGLPTFRLRGHYFALAMLAYPLALLYIFEWLGFQEVAIPMERENPAAYLQFSDMRAYALIALALLACAFVAVRLIESSRFGMSLLAIKQNELAAEGAGIHTRKWKFYAIAASGAIAGVIGGFYAVILLVVTPPTVFGMLTSAQALIVTLFGGIGTVWGPIIGASILIPLAETLHAELGNVLPGIQGVVFGVAIVGVILIAPEGLFWKVRDLLYRRRGADAGPAYTVSDVPLIGERRHDLSGRTMLEVKGISKAFGGVQAVDDVSFTVPEGSIIGIIGPNGAGKTTLFNLLNGFQKPDKGEVLFEGENIVGLRPSAVCQRGIGRTFQVARPFTRLSVLNNVLVGAYVASADDDTALKHAREAIALVGLEGHEDRIAGGLTNIEQRLLELARALAGQPRLLFLDEILAGLGSSEVNAMIAVILRVSEAGKTILIIEHTMHAMLKLADQFVVLDHGSRVAVGKPSEVVRDPTVIEAYLGKKWANRA</sequence>
<proteinExistence type="inferred from homology"/>
<dbReference type="Proteomes" id="UP000609531">
    <property type="component" value="Unassembled WGS sequence"/>
</dbReference>
<keyword evidence="8" id="KW-0029">Amino-acid transport</keyword>
<feature type="transmembrane region" description="Helical" evidence="11">
    <location>
        <begin position="243"/>
        <end position="268"/>
    </location>
</feature>
<dbReference type="InterPro" id="IPR043428">
    <property type="entry name" value="LivM-like"/>
</dbReference>
<feature type="transmembrane region" description="Helical" evidence="11">
    <location>
        <begin position="33"/>
        <end position="51"/>
    </location>
</feature>
<dbReference type="PANTHER" id="PTHR43820">
    <property type="entry name" value="HIGH-AFFINITY BRANCHED-CHAIN AMINO ACID TRANSPORT ATP-BINDING PROTEIN LIVF"/>
    <property type="match status" value="1"/>
</dbReference>
<dbReference type="CDD" id="cd06581">
    <property type="entry name" value="TM_PBP1_LivM_like"/>
    <property type="match status" value="1"/>
</dbReference>
<evidence type="ECO:0000256" key="4">
    <source>
        <dbReference type="ARBA" id="ARBA00022475"/>
    </source>
</evidence>
<dbReference type="Gene3D" id="3.40.50.300">
    <property type="entry name" value="P-loop containing nucleotide triphosphate hydrolases"/>
    <property type="match status" value="1"/>
</dbReference>
<evidence type="ECO:0000256" key="6">
    <source>
        <dbReference type="ARBA" id="ARBA00022741"/>
    </source>
</evidence>
<dbReference type="RefSeq" id="WP_198884003.1">
    <property type="nucleotide sequence ID" value="NZ_JAEKJA010000023.1"/>
</dbReference>
<feature type="transmembrane region" description="Helical" evidence="11">
    <location>
        <begin position="57"/>
        <end position="79"/>
    </location>
</feature>
<accession>A0A934ISQ8</accession>
<keyword evidence="7 13" id="KW-0067">ATP-binding</keyword>
<comment type="subcellular location">
    <subcellularLocation>
        <location evidence="1">Cell membrane</location>
        <topology evidence="1">Multi-pass membrane protein</topology>
    </subcellularLocation>
</comment>
<keyword evidence="9 11" id="KW-1133">Transmembrane helix</keyword>
<keyword evidence="14" id="KW-1185">Reference proteome</keyword>
<keyword evidence="6" id="KW-0547">Nucleotide-binding</keyword>
<dbReference type="Pfam" id="PF00005">
    <property type="entry name" value="ABC_tran"/>
    <property type="match status" value="1"/>
</dbReference>
<dbReference type="GO" id="GO:0016887">
    <property type="term" value="F:ATP hydrolysis activity"/>
    <property type="evidence" value="ECO:0007669"/>
    <property type="project" value="InterPro"/>
</dbReference>
<feature type="transmembrane region" description="Helical" evidence="11">
    <location>
        <begin position="288"/>
        <end position="307"/>
    </location>
</feature>
<feature type="domain" description="ABC transporter" evidence="12">
    <location>
        <begin position="346"/>
        <end position="578"/>
    </location>
</feature>
<evidence type="ECO:0000256" key="3">
    <source>
        <dbReference type="ARBA" id="ARBA00022448"/>
    </source>
</evidence>
<keyword evidence="4" id="KW-1003">Cell membrane</keyword>
<evidence type="ECO:0000259" key="12">
    <source>
        <dbReference type="PROSITE" id="PS50893"/>
    </source>
</evidence>
<dbReference type="GO" id="GO:0015658">
    <property type="term" value="F:branched-chain amino acid transmembrane transporter activity"/>
    <property type="evidence" value="ECO:0007669"/>
    <property type="project" value="InterPro"/>
</dbReference>
<dbReference type="CDD" id="cd03219">
    <property type="entry name" value="ABC_Mj1267_LivG_branched"/>
    <property type="match status" value="1"/>
</dbReference>
<dbReference type="InterPro" id="IPR003593">
    <property type="entry name" value="AAA+_ATPase"/>
</dbReference>
<evidence type="ECO:0000256" key="9">
    <source>
        <dbReference type="ARBA" id="ARBA00022989"/>
    </source>
</evidence>
<feature type="transmembrane region" description="Helical" evidence="11">
    <location>
        <begin position="113"/>
        <end position="134"/>
    </location>
</feature>
<feature type="transmembrane region" description="Helical" evidence="11">
    <location>
        <begin position="86"/>
        <end position="107"/>
    </location>
</feature>
<keyword evidence="5 11" id="KW-0812">Transmembrane</keyword>
<evidence type="ECO:0000256" key="1">
    <source>
        <dbReference type="ARBA" id="ARBA00004651"/>
    </source>
</evidence>
<evidence type="ECO:0000256" key="10">
    <source>
        <dbReference type="ARBA" id="ARBA00023136"/>
    </source>
</evidence>
<organism evidence="13 14">
    <name type="scientific">Acuticoccus mangrovi</name>
    <dbReference type="NCBI Taxonomy" id="2796142"/>
    <lineage>
        <taxon>Bacteria</taxon>
        <taxon>Pseudomonadati</taxon>
        <taxon>Pseudomonadota</taxon>
        <taxon>Alphaproteobacteria</taxon>
        <taxon>Hyphomicrobiales</taxon>
        <taxon>Amorphaceae</taxon>
        <taxon>Acuticoccus</taxon>
    </lineage>
</organism>
<evidence type="ECO:0000256" key="8">
    <source>
        <dbReference type="ARBA" id="ARBA00022970"/>
    </source>
</evidence>
<evidence type="ECO:0000256" key="7">
    <source>
        <dbReference type="ARBA" id="ARBA00022840"/>
    </source>
</evidence>
<protein>
    <submittedName>
        <fullName evidence="13">Branched-chain amino acid ABC transporter ATP-binding protein/permease</fullName>
    </submittedName>
</protein>
<dbReference type="GO" id="GO:0005524">
    <property type="term" value="F:ATP binding"/>
    <property type="evidence" value="ECO:0007669"/>
    <property type="project" value="UniProtKB-KW"/>
</dbReference>
<feature type="transmembrane region" description="Helical" evidence="11">
    <location>
        <begin position="155"/>
        <end position="176"/>
    </location>
</feature>
<dbReference type="Pfam" id="PF02653">
    <property type="entry name" value="BPD_transp_2"/>
    <property type="match status" value="1"/>
</dbReference>
<keyword evidence="3" id="KW-0813">Transport</keyword>
<feature type="transmembrane region" description="Helical" evidence="11">
    <location>
        <begin position="6"/>
        <end position="26"/>
    </location>
</feature>
<dbReference type="SMART" id="SM00382">
    <property type="entry name" value="AAA"/>
    <property type="match status" value="1"/>
</dbReference>
<reference evidence="13" key="1">
    <citation type="submission" date="2020-12" db="EMBL/GenBank/DDBJ databases">
        <title>Bacterial taxonomy.</title>
        <authorList>
            <person name="Pan X."/>
        </authorList>
    </citation>
    <scope>NUCLEOTIDE SEQUENCE</scope>
    <source>
        <strain evidence="13">B2012</strain>
    </source>
</reference>
<evidence type="ECO:0000256" key="2">
    <source>
        <dbReference type="ARBA" id="ARBA00005417"/>
    </source>
</evidence>
<dbReference type="GO" id="GO:0015807">
    <property type="term" value="P:L-amino acid transport"/>
    <property type="evidence" value="ECO:0007669"/>
    <property type="project" value="TreeGrafter"/>
</dbReference>
<dbReference type="EMBL" id="JAEKJA010000023">
    <property type="protein sequence ID" value="MBJ3778101.1"/>
    <property type="molecule type" value="Genomic_DNA"/>
</dbReference>
<dbReference type="AlphaFoldDB" id="A0A934ISQ8"/>
<comment type="similarity">
    <text evidence="2">Belongs to the ABC transporter superfamily.</text>
</comment>
<evidence type="ECO:0000313" key="13">
    <source>
        <dbReference type="EMBL" id="MBJ3778101.1"/>
    </source>
</evidence>
<dbReference type="InterPro" id="IPR032823">
    <property type="entry name" value="BCA_ABC_TP_C"/>
</dbReference>
<feature type="transmembrane region" description="Helical" evidence="11">
    <location>
        <begin position="207"/>
        <end position="231"/>
    </location>
</feature>
<dbReference type="GO" id="GO:0005886">
    <property type="term" value="C:plasma membrane"/>
    <property type="evidence" value="ECO:0007669"/>
    <property type="project" value="UniProtKB-SubCell"/>
</dbReference>
<dbReference type="Pfam" id="PF12399">
    <property type="entry name" value="BCA_ABC_TP_C"/>
    <property type="match status" value="1"/>
</dbReference>
<dbReference type="PROSITE" id="PS50893">
    <property type="entry name" value="ABC_TRANSPORTER_2"/>
    <property type="match status" value="1"/>
</dbReference>
<dbReference type="InterPro" id="IPR027417">
    <property type="entry name" value="P-loop_NTPase"/>
</dbReference>
<dbReference type="InterPro" id="IPR003439">
    <property type="entry name" value="ABC_transporter-like_ATP-bd"/>
</dbReference>
<evidence type="ECO:0000256" key="5">
    <source>
        <dbReference type="ARBA" id="ARBA00022692"/>
    </source>
</evidence>
<evidence type="ECO:0000313" key="14">
    <source>
        <dbReference type="Proteomes" id="UP000609531"/>
    </source>
</evidence>
<gene>
    <name evidence="13" type="ORF">JCR33_20540</name>
</gene>
<dbReference type="InterPro" id="IPR001851">
    <property type="entry name" value="ABC_transp_permease"/>
</dbReference>
<comment type="caution">
    <text evidence="13">The sequence shown here is derived from an EMBL/GenBank/DDBJ whole genome shotgun (WGS) entry which is preliminary data.</text>
</comment>
<dbReference type="PANTHER" id="PTHR43820:SF3">
    <property type="entry name" value="BRANCHED-CHAIN AMINO ACID TRANSPORT SYSTEM,ATP-BINDING PROTEIN"/>
    <property type="match status" value="1"/>
</dbReference>
<evidence type="ECO:0000256" key="11">
    <source>
        <dbReference type="SAM" id="Phobius"/>
    </source>
</evidence>
<dbReference type="InterPro" id="IPR052156">
    <property type="entry name" value="BCAA_Transport_ATP-bd_LivF"/>
</dbReference>
<name>A0A934ISQ8_9HYPH</name>
<dbReference type="SUPFAM" id="SSF52540">
    <property type="entry name" value="P-loop containing nucleoside triphosphate hydrolases"/>
    <property type="match status" value="1"/>
</dbReference>